<name>A0A1S4BLM7_TOBAC</name>
<keyword evidence="1" id="KW-1133">Transmembrane helix</keyword>
<dbReference type="InterPro" id="IPR000477">
    <property type="entry name" value="RT_dom"/>
</dbReference>
<dbReference type="STRING" id="4097.A0A1S4BLM7"/>
<keyword evidence="1" id="KW-0812">Transmembrane</keyword>
<dbReference type="PANTHER" id="PTHR33116:SF66">
    <property type="entry name" value="REVERSE TRANSCRIPTASE ZINC-BINDING DOMAIN-CONTAINING PROTEIN"/>
    <property type="match status" value="1"/>
</dbReference>
<dbReference type="AlphaFoldDB" id="A0A1S4BLM7"/>
<evidence type="ECO:0000256" key="1">
    <source>
        <dbReference type="SAM" id="Phobius"/>
    </source>
</evidence>
<keyword evidence="1" id="KW-0472">Membrane</keyword>
<gene>
    <name evidence="3" type="primary">LOC107809615</name>
</gene>
<accession>A0A1S4BLM7</accession>
<protein>
    <recommendedName>
        <fullName evidence="2">Reverse transcriptase domain-containing protein</fullName>
    </recommendedName>
</protein>
<dbReference type="OMA" id="IETESHH"/>
<dbReference type="PANTHER" id="PTHR33116">
    <property type="entry name" value="REVERSE TRANSCRIPTASE ZINC-BINDING DOMAIN-CONTAINING PROTEIN-RELATED-RELATED"/>
    <property type="match status" value="1"/>
</dbReference>
<evidence type="ECO:0000313" key="3">
    <source>
        <dbReference type="RefSeq" id="XP_016489760.1"/>
    </source>
</evidence>
<dbReference type="PROSITE" id="PS50878">
    <property type="entry name" value="RT_POL"/>
    <property type="match status" value="1"/>
</dbReference>
<feature type="transmembrane region" description="Helical" evidence="1">
    <location>
        <begin position="313"/>
        <end position="330"/>
    </location>
</feature>
<proteinExistence type="predicted"/>
<dbReference type="PaxDb" id="4097-A0A1S4BLM7"/>
<sequence>MVLQEYGLPNKMVRWIMECVTNVNYSILINGGLTKRFQARKGLRQGDSMSPYMFVLVMEYLSRTLKTLKDIPEFNFHPRCAKLNLTYIYFADDLIMCCTADKIFIQLLLDKFNHFSKVTELMANLEKSSIYVAGVTQDFKDMISTDYQFKLEALPFKYLGVPLSSRKLSIQQTYWGQLIKNVLFEMQTYWGQKGAIQYSEDVHLIETSVSKGSLESLILGTTIPRHNFILWLALHHRLVTVDRLTAWGIQVDMGCVLCSSGKAETMTHLFFECQYSRNMWSTLLNWMGERHQIGAWEDEVLWLIKRTKNGRPHNSILAFLFAAVIYHTWIERNMRRFQGKQTDTKKIYVTLSFNCISKDNRG</sequence>
<dbReference type="Pfam" id="PF00078">
    <property type="entry name" value="RVT_1"/>
    <property type="match status" value="1"/>
</dbReference>
<feature type="domain" description="Reverse transcriptase" evidence="2">
    <location>
        <begin position="1"/>
        <end position="163"/>
    </location>
</feature>
<reference evidence="3" key="1">
    <citation type="submission" date="2025-08" db="UniProtKB">
        <authorList>
            <consortium name="RefSeq"/>
        </authorList>
    </citation>
    <scope>IDENTIFICATION</scope>
</reference>
<evidence type="ECO:0000259" key="2">
    <source>
        <dbReference type="PROSITE" id="PS50878"/>
    </source>
</evidence>
<dbReference type="Pfam" id="PF13966">
    <property type="entry name" value="zf-RVT"/>
    <property type="match status" value="1"/>
</dbReference>
<dbReference type="InterPro" id="IPR026960">
    <property type="entry name" value="RVT-Znf"/>
</dbReference>
<dbReference type="OrthoDB" id="1938430at2759"/>
<dbReference type="KEGG" id="nta:107809615"/>
<dbReference type="RefSeq" id="XP_016489760.1">
    <property type="nucleotide sequence ID" value="XM_016634274.1"/>
</dbReference>
<organism evidence="3">
    <name type="scientific">Nicotiana tabacum</name>
    <name type="common">Common tobacco</name>
    <dbReference type="NCBI Taxonomy" id="4097"/>
    <lineage>
        <taxon>Eukaryota</taxon>
        <taxon>Viridiplantae</taxon>
        <taxon>Streptophyta</taxon>
        <taxon>Embryophyta</taxon>
        <taxon>Tracheophyta</taxon>
        <taxon>Spermatophyta</taxon>
        <taxon>Magnoliopsida</taxon>
        <taxon>eudicotyledons</taxon>
        <taxon>Gunneridae</taxon>
        <taxon>Pentapetalae</taxon>
        <taxon>asterids</taxon>
        <taxon>lamiids</taxon>
        <taxon>Solanales</taxon>
        <taxon>Solanaceae</taxon>
        <taxon>Nicotianoideae</taxon>
        <taxon>Nicotianeae</taxon>
        <taxon>Nicotiana</taxon>
    </lineage>
</organism>